<evidence type="ECO:0000313" key="13">
    <source>
        <dbReference type="Proteomes" id="UP000034665"/>
    </source>
</evidence>
<feature type="binding site" evidence="10">
    <location>
        <position position="416"/>
    </location>
    <ligand>
        <name>substrate</name>
    </ligand>
</feature>
<feature type="binding site" evidence="10">
    <location>
        <position position="437"/>
    </location>
    <ligand>
        <name>substrate</name>
    </ligand>
</feature>
<dbReference type="InterPro" id="IPR014732">
    <property type="entry name" value="OMPdecase"/>
</dbReference>
<evidence type="ECO:0000256" key="9">
    <source>
        <dbReference type="PIRSR" id="PIRSR614732-1"/>
    </source>
</evidence>
<dbReference type="AlphaFoldDB" id="A0A0G0NIL2"/>
<reference evidence="12 13" key="1">
    <citation type="journal article" date="2015" name="Nature">
        <title>rRNA introns, odd ribosomes, and small enigmatic genomes across a large radiation of phyla.</title>
        <authorList>
            <person name="Brown C.T."/>
            <person name="Hug L.A."/>
            <person name="Thomas B.C."/>
            <person name="Sharon I."/>
            <person name="Castelle C.J."/>
            <person name="Singh A."/>
            <person name="Wilkins M.J."/>
            <person name="Williams K.H."/>
            <person name="Banfield J.F."/>
        </authorList>
    </citation>
    <scope>NUCLEOTIDE SEQUENCE [LARGE SCALE GENOMIC DNA]</scope>
</reference>
<feature type="binding site" evidence="10">
    <location>
        <position position="436"/>
    </location>
    <ligand>
        <name>substrate</name>
    </ligand>
</feature>
<protein>
    <recommendedName>
        <fullName evidence="4">Orotidine 5'-phosphate decarboxylase</fullName>
        <ecNumber evidence="3">4.1.1.23</ecNumber>
    </recommendedName>
    <alternativeName>
        <fullName evidence="8">OMP decarboxylase</fullName>
    </alternativeName>
</protein>
<dbReference type="SUPFAM" id="SSF51366">
    <property type="entry name" value="Ribulose-phoshate binding barrel"/>
    <property type="match status" value="1"/>
</dbReference>
<feature type="binding site" evidence="10">
    <location>
        <position position="265"/>
    </location>
    <ligand>
        <name>substrate</name>
    </ligand>
</feature>
<dbReference type="GO" id="GO:0005829">
    <property type="term" value="C:cytosol"/>
    <property type="evidence" value="ECO:0007669"/>
    <property type="project" value="TreeGrafter"/>
</dbReference>
<comment type="pathway">
    <text evidence="2">Pyrimidine metabolism; UMP biosynthesis via de novo pathway; UMP from orotate: step 2/2.</text>
</comment>
<feature type="binding site" evidence="10">
    <location>
        <position position="243"/>
    </location>
    <ligand>
        <name>substrate</name>
    </ligand>
</feature>
<feature type="binding site" evidence="10">
    <location>
        <position position="348"/>
    </location>
    <ligand>
        <name>substrate</name>
    </ligand>
</feature>
<keyword evidence="7" id="KW-0456">Lyase</keyword>
<organism evidence="12 13">
    <name type="scientific">Candidatus Wolfebacteria bacterium GW2011_GWC2_39_22</name>
    <dbReference type="NCBI Taxonomy" id="1619013"/>
    <lineage>
        <taxon>Bacteria</taxon>
        <taxon>Candidatus Wolfeibacteriota</taxon>
    </lineage>
</organism>
<dbReference type="InterPro" id="IPR001754">
    <property type="entry name" value="OMPdeCOase_dom"/>
</dbReference>
<dbReference type="CDD" id="cd04725">
    <property type="entry name" value="OMP_decarboxylase_like"/>
    <property type="match status" value="1"/>
</dbReference>
<evidence type="ECO:0000256" key="10">
    <source>
        <dbReference type="PIRSR" id="PIRSR614732-2"/>
    </source>
</evidence>
<dbReference type="EC" id="4.1.1.23" evidence="3"/>
<keyword evidence="6" id="KW-0665">Pyrimidine biosynthesis</keyword>
<dbReference type="Pfam" id="PF00215">
    <property type="entry name" value="OMPdecase"/>
    <property type="match status" value="1"/>
</dbReference>
<dbReference type="InterPro" id="IPR029057">
    <property type="entry name" value="PRTase-like"/>
</dbReference>
<feature type="domain" description="Orotidine 5'-phosphate decarboxylase" evidence="11">
    <location>
        <begin position="237"/>
        <end position="452"/>
    </location>
</feature>
<dbReference type="GO" id="GO:0004590">
    <property type="term" value="F:orotidine-5'-phosphate decarboxylase activity"/>
    <property type="evidence" value="ECO:0007669"/>
    <property type="project" value="UniProtKB-EC"/>
</dbReference>
<name>A0A0G0NIL2_9BACT</name>
<gene>
    <name evidence="12" type="ORF">UT41_C0001G0185</name>
</gene>
<dbReference type="SMART" id="SM00934">
    <property type="entry name" value="OMPdecase"/>
    <property type="match status" value="1"/>
</dbReference>
<evidence type="ECO:0000313" key="12">
    <source>
        <dbReference type="EMBL" id="KKR12641.1"/>
    </source>
</evidence>
<evidence type="ECO:0000256" key="7">
    <source>
        <dbReference type="ARBA" id="ARBA00023239"/>
    </source>
</evidence>
<dbReference type="GO" id="GO:0044205">
    <property type="term" value="P:'de novo' UMP biosynthetic process"/>
    <property type="evidence" value="ECO:0007669"/>
    <property type="project" value="InterPro"/>
</dbReference>
<evidence type="ECO:0000256" key="4">
    <source>
        <dbReference type="ARBA" id="ARBA00021923"/>
    </source>
</evidence>
<dbReference type="STRING" id="1619013.UT41_C0001G0185"/>
<evidence type="ECO:0000256" key="1">
    <source>
        <dbReference type="ARBA" id="ARBA00002356"/>
    </source>
</evidence>
<keyword evidence="5" id="KW-0210">Decarboxylase</keyword>
<evidence type="ECO:0000256" key="6">
    <source>
        <dbReference type="ARBA" id="ARBA00022975"/>
    </source>
</evidence>
<dbReference type="PANTHER" id="PTHR32119:SF2">
    <property type="entry name" value="OROTIDINE 5'-PHOSPHATE DECARBOXYLASE"/>
    <property type="match status" value="1"/>
</dbReference>
<evidence type="ECO:0000256" key="8">
    <source>
        <dbReference type="ARBA" id="ARBA00033428"/>
    </source>
</evidence>
<dbReference type="Gene3D" id="3.40.50.2020">
    <property type="match status" value="1"/>
</dbReference>
<dbReference type="PANTHER" id="PTHR32119">
    <property type="entry name" value="OROTIDINE 5'-PHOSPHATE DECARBOXYLASE"/>
    <property type="match status" value="1"/>
</dbReference>
<evidence type="ECO:0000256" key="5">
    <source>
        <dbReference type="ARBA" id="ARBA00022793"/>
    </source>
</evidence>
<dbReference type="Proteomes" id="UP000034665">
    <property type="component" value="Unassembled WGS sequence"/>
</dbReference>
<dbReference type="InterPro" id="IPR013785">
    <property type="entry name" value="Aldolase_TIM"/>
</dbReference>
<accession>A0A0G0NIL2</accession>
<dbReference type="InterPro" id="IPR011060">
    <property type="entry name" value="RibuloseP-bd_barrel"/>
</dbReference>
<feature type="active site" description="For OMPdecase activity" evidence="9">
    <location>
        <position position="291"/>
    </location>
</feature>
<dbReference type="GO" id="GO:0006207">
    <property type="term" value="P:'de novo' pyrimidine nucleobase biosynthetic process"/>
    <property type="evidence" value="ECO:0007669"/>
    <property type="project" value="InterPro"/>
</dbReference>
<dbReference type="Gene3D" id="3.20.20.70">
    <property type="entry name" value="Aldolase class I"/>
    <property type="match status" value="1"/>
</dbReference>
<comment type="function">
    <text evidence="1">Catalyzes the decarboxylation of orotidine 5'-monophosphate (OMP) to uridine 5'-monophosphate (UMP).</text>
</comment>
<feature type="active site" description="For OMPdecase activity" evidence="9">
    <location>
        <position position="293"/>
    </location>
</feature>
<dbReference type="SUPFAM" id="SSF53271">
    <property type="entry name" value="PRTase-like"/>
    <property type="match status" value="1"/>
</dbReference>
<sequence>MVKAKQHHTTLSGGKTVKTIRSALFNPDFPVGHFLDPSEQEQLVAALVYYEMLKMDNTRMLPLASGGKTDIYVSIRESRNHAEAVAFLSDRYAMAMRRLKVNGIADVPLAVSNLSGSIQERLGIPAITIREQAKQGRATQGLIIGTTKPGEIIGLYDDVITDGESKVVPYRALTAKGLLPYLIVMVDRQQGWREKFAKLGIAMPVWAGTDLHTVRRHAIQTFGLMERCDPEMEQKNPFIVALDGMPWEKAQPLMDILRPTGAIFKMNNLLHNQERSHLVRDVHTYGRSMIDFKASDTPDTIYNTCMEYRKDPPWAVTVHANAGGEAVRAAVRAFEGTPTKVLVITALTSVTNDECKTIYHRIRSTEVKILAEIGIIAGCHGFVCSGNEVKELSKSYPGKEFVVPGTRSLGAEVHDQKNVVSHKDALANGATKLVAGRQFTKAPDPIVELKRVMTDELNIKL</sequence>
<evidence type="ECO:0000256" key="3">
    <source>
        <dbReference type="ARBA" id="ARBA00012321"/>
    </source>
</evidence>
<proteinExistence type="predicted"/>
<dbReference type="EMBL" id="LBWR01000001">
    <property type="protein sequence ID" value="KKR12641.1"/>
    <property type="molecule type" value="Genomic_DNA"/>
</dbReference>
<evidence type="ECO:0000259" key="11">
    <source>
        <dbReference type="SMART" id="SM00934"/>
    </source>
</evidence>
<feature type="active site" description="For OMPdecase activity" evidence="9">
    <location>
        <position position="296"/>
    </location>
</feature>
<feature type="binding site" evidence="10">
    <location>
        <position position="407"/>
    </location>
    <ligand>
        <name>substrate</name>
    </ligand>
</feature>
<evidence type="ECO:0000256" key="2">
    <source>
        <dbReference type="ARBA" id="ARBA00004861"/>
    </source>
</evidence>
<comment type="caution">
    <text evidence="12">The sequence shown here is derived from an EMBL/GenBank/DDBJ whole genome shotgun (WGS) entry which is preliminary data.</text>
</comment>